<dbReference type="InterPro" id="IPR036465">
    <property type="entry name" value="vWFA_dom_sf"/>
</dbReference>
<feature type="compositionally biased region" description="Low complexity" evidence="1">
    <location>
        <begin position="82"/>
        <end position="95"/>
    </location>
</feature>
<dbReference type="SUPFAM" id="SSF53300">
    <property type="entry name" value="vWA-like"/>
    <property type="match status" value="1"/>
</dbReference>
<dbReference type="Pfam" id="PF13519">
    <property type="entry name" value="VWA_2"/>
    <property type="match status" value="1"/>
</dbReference>
<gene>
    <name evidence="3" type="ORF">C1280_34355</name>
</gene>
<dbReference type="Proteomes" id="UP000245802">
    <property type="component" value="Chromosome"/>
</dbReference>
<dbReference type="Gene3D" id="3.40.50.410">
    <property type="entry name" value="von Willebrand factor, type A domain"/>
    <property type="match status" value="1"/>
</dbReference>
<evidence type="ECO:0000313" key="3">
    <source>
        <dbReference type="EMBL" id="AWM41589.1"/>
    </source>
</evidence>
<name>A0A2Z3H478_9BACT</name>
<feature type="domain" description="VWFA" evidence="2">
    <location>
        <begin position="170"/>
        <end position="269"/>
    </location>
</feature>
<reference evidence="3 4" key="1">
    <citation type="submission" date="2018-01" db="EMBL/GenBank/DDBJ databases">
        <title>G. obscuriglobus.</title>
        <authorList>
            <person name="Franke J."/>
            <person name="Blomberg W."/>
            <person name="Selmecki A."/>
        </authorList>
    </citation>
    <scope>NUCLEOTIDE SEQUENCE [LARGE SCALE GENOMIC DNA]</scope>
    <source>
        <strain evidence="3 4">DSM 5831</strain>
    </source>
</reference>
<keyword evidence="4" id="KW-1185">Reference proteome</keyword>
<dbReference type="InterPro" id="IPR002035">
    <property type="entry name" value="VWF_A"/>
</dbReference>
<sequence length="308" mass="31694">MSRGMRASARTTRTALRRAVWASVTLHAVAASGLIVLVRTREVEPPKPPPIDTRASYVQMHLAETIGEVEVRPDPPTPTPAAPAAKPPAAKLPETAPEPPPVAGPAGPFTPAVPHTLPPELVALIRKPPAGPTVGAVPDPNVKPAGAIAAAAPVSTGRVLHGAFKPAQTVVYLIDCSGSMGAAGKSAAARSALLATLARQPATVRFQVIAYDSTPRALVSGGTVLATPENIQAASARLDRAEPRGSSKHLIALRAALDLRPDVVVWLTDADDLTGAAIRPVLKASGRPVPVCVGLVTATGVQQLRELK</sequence>
<dbReference type="AlphaFoldDB" id="A0A2Z3H478"/>
<proteinExistence type="predicted"/>
<evidence type="ECO:0000256" key="1">
    <source>
        <dbReference type="SAM" id="MobiDB-lite"/>
    </source>
</evidence>
<dbReference type="OrthoDB" id="272806at2"/>
<dbReference type="EMBL" id="CP025958">
    <property type="protein sequence ID" value="AWM41589.1"/>
    <property type="molecule type" value="Genomic_DNA"/>
</dbReference>
<accession>A0A2Z3H478</accession>
<feature type="region of interest" description="Disordered" evidence="1">
    <location>
        <begin position="68"/>
        <end position="107"/>
    </location>
</feature>
<dbReference type="KEGG" id="gog:C1280_34355"/>
<evidence type="ECO:0000259" key="2">
    <source>
        <dbReference type="Pfam" id="PF13519"/>
    </source>
</evidence>
<organism evidence="3 4">
    <name type="scientific">Gemmata obscuriglobus</name>
    <dbReference type="NCBI Taxonomy" id="114"/>
    <lineage>
        <taxon>Bacteria</taxon>
        <taxon>Pseudomonadati</taxon>
        <taxon>Planctomycetota</taxon>
        <taxon>Planctomycetia</taxon>
        <taxon>Gemmatales</taxon>
        <taxon>Gemmataceae</taxon>
        <taxon>Gemmata</taxon>
    </lineage>
</organism>
<protein>
    <submittedName>
        <fullName evidence="3">VWA domain-containing protein</fullName>
    </submittedName>
</protein>
<evidence type="ECO:0000313" key="4">
    <source>
        <dbReference type="Proteomes" id="UP000245802"/>
    </source>
</evidence>